<dbReference type="AlphaFoldDB" id="A0A9X5GR69"/>
<reference evidence="2" key="1">
    <citation type="submission" date="2018-09" db="EMBL/GenBank/DDBJ databases">
        <title>Murine metabolic-syndrome-specific gut microbial biobank.</title>
        <authorList>
            <person name="Liu C."/>
        </authorList>
    </citation>
    <scope>NUCLEOTIDE SEQUENCE</scope>
    <source>
        <strain evidence="2">D42-62</strain>
    </source>
</reference>
<sequence length="168" mass="19358">MGISAPTAKEWVSILERSGIIFILYPYYTNITNRLVKTPKVYFLDTGLAAYLCRWPNAQTLESDAMDGAFFETYVVSEIIKSYYHNGKRPDLYYYRDIDGKEIDLLFVEGNRVYPVEIKKAKLPNHADKNFSVLNKLKMEVQSGVILCMADEMLPYSRDVWFFPAAAI</sequence>
<dbReference type="EMBL" id="QZDT01000003">
    <property type="protein sequence ID" value="NBJ91750.1"/>
    <property type="molecule type" value="Genomic_DNA"/>
</dbReference>
<organism evidence="2 3">
    <name type="scientific">Parablautia muri</name>
    <dbReference type="NCBI Taxonomy" id="2320879"/>
    <lineage>
        <taxon>Bacteria</taxon>
        <taxon>Bacillati</taxon>
        <taxon>Bacillota</taxon>
        <taxon>Clostridia</taxon>
        <taxon>Lachnospirales</taxon>
        <taxon>Lachnospiraceae</taxon>
        <taxon>Parablautia</taxon>
    </lineage>
</organism>
<evidence type="ECO:0000313" key="3">
    <source>
        <dbReference type="Proteomes" id="UP001154420"/>
    </source>
</evidence>
<evidence type="ECO:0000259" key="1">
    <source>
        <dbReference type="Pfam" id="PF13635"/>
    </source>
</evidence>
<dbReference type="InterPro" id="IPR011335">
    <property type="entry name" value="Restrct_endonuc-II-like"/>
</dbReference>
<evidence type="ECO:0000313" key="2">
    <source>
        <dbReference type="EMBL" id="NBJ91750.1"/>
    </source>
</evidence>
<name>A0A9X5GR69_9FIRM</name>
<keyword evidence="3" id="KW-1185">Reference proteome</keyword>
<dbReference type="Proteomes" id="UP001154420">
    <property type="component" value="Unassembled WGS sequence"/>
</dbReference>
<dbReference type="Pfam" id="PF13635">
    <property type="entry name" value="DUF4143"/>
    <property type="match status" value="1"/>
</dbReference>
<dbReference type="SUPFAM" id="SSF52980">
    <property type="entry name" value="Restriction endonuclease-like"/>
    <property type="match status" value="1"/>
</dbReference>
<gene>
    <name evidence="2" type="ORF">D5281_03870</name>
</gene>
<accession>A0A9X5GR69</accession>
<proteinExistence type="predicted"/>
<protein>
    <submittedName>
        <fullName evidence="2">DUF4143 domain-containing protein</fullName>
    </submittedName>
</protein>
<feature type="domain" description="DUF4143" evidence="1">
    <location>
        <begin position="2"/>
        <end position="120"/>
    </location>
</feature>
<dbReference type="InterPro" id="IPR025420">
    <property type="entry name" value="DUF4143"/>
</dbReference>
<dbReference type="PANTHER" id="PTHR43566:SF2">
    <property type="entry name" value="DUF4143 DOMAIN-CONTAINING PROTEIN"/>
    <property type="match status" value="1"/>
</dbReference>
<dbReference type="PANTHER" id="PTHR43566">
    <property type="entry name" value="CONSERVED PROTEIN"/>
    <property type="match status" value="1"/>
</dbReference>
<comment type="caution">
    <text evidence="2">The sequence shown here is derived from an EMBL/GenBank/DDBJ whole genome shotgun (WGS) entry which is preliminary data.</text>
</comment>